<accession>A0ABW9AH07</accession>
<feature type="non-terminal residue" evidence="2">
    <location>
        <position position="108"/>
    </location>
</feature>
<evidence type="ECO:0000256" key="1">
    <source>
        <dbReference type="SAM" id="SignalP"/>
    </source>
</evidence>
<dbReference type="Proteomes" id="UP001629246">
    <property type="component" value="Unassembled WGS sequence"/>
</dbReference>
<comment type="caution">
    <text evidence="2">The sequence shown here is derived from an EMBL/GenBank/DDBJ whole genome shotgun (WGS) entry which is preliminary data.</text>
</comment>
<evidence type="ECO:0000313" key="3">
    <source>
        <dbReference type="Proteomes" id="UP001629246"/>
    </source>
</evidence>
<dbReference type="EMBL" id="JAQQFM010000014">
    <property type="protein sequence ID" value="MFL9927375.1"/>
    <property type="molecule type" value="Genomic_DNA"/>
</dbReference>
<feature type="signal peptide" evidence="1">
    <location>
        <begin position="1"/>
        <end position="24"/>
    </location>
</feature>
<evidence type="ECO:0000313" key="2">
    <source>
        <dbReference type="EMBL" id="MFL9927375.1"/>
    </source>
</evidence>
<keyword evidence="1" id="KW-0732">Signal</keyword>
<keyword evidence="3" id="KW-1185">Reference proteome</keyword>
<gene>
    <name evidence="2" type="ORF">PQR62_24085</name>
</gene>
<reference evidence="2 3" key="1">
    <citation type="journal article" date="2024" name="Chem. Sci.">
        <title>Discovery of megapolipeptins by genome mining of a Burkholderiales bacteria collection.</title>
        <authorList>
            <person name="Paulo B.S."/>
            <person name="Recchia M.J.J."/>
            <person name="Lee S."/>
            <person name="Fergusson C.H."/>
            <person name="Romanowski S.B."/>
            <person name="Hernandez A."/>
            <person name="Krull N."/>
            <person name="Liu D.Y."/>
            <person name="Cavanagh H."/>
            <person name="Bos A."/>
            <person name="Gray C.A."/>
            <person name="Murphy B.T."/>
            <person name="Linington R.G."/>
            <person name="Eustaquio A.S."/>
        </authorList>
    </citation>
    <scope>NUCLEOTIDE SEQUENCE [LARGE SCALE GENOMIC DNA]</scope>
    <source>
        <strain evidence="2 3">RL21-008-BIB-A</strain>
    </source>
</reference>
<name>A0ABW9AH07_9BURK</name>
<organism evidence="2 3">
    <name type="scientific">Herbaspirillum lusitanum</name>
    <dbReference type="NCBI Taxonomy" id="213312"/>
    <lineage>
        <taxon>Bacteria</taxon>
        <taxon>Pseudomonadati</taxon>
        <taxon>Pseudomonadota</taxon>
        <taxon>Betaproteobacteria</taxon>
        <taxon>Burkholderiales</taxon>
        <taxon>Oxalobacteraceae</taxon>
        <taxon>Herbaspirillum</taxon>
    </lineage>
</organism>
<dbReference type="RefSeq" id="WP_408160616.1">
    <property type="nucleotide sequence ID" value="NZ_JAQQFM010000014.1"/>
</dbReference>
<feature type="chain" id="PRO_5046677835" evidence="1">
    <location>
        <begin position="25"/>
        <end position="108"/>
    </location>
</feature>
<protein>
    <submittedName>
        <fullName evidence="2">Uncharacterized protein</fullName>
    </submittedName>
</protein>
<sequence length="108" mass="12717">MNSFRTTAITVLIPTLFLLFSAQASEKNKSVKRDMVYTEEMVTKMRAANFVPYVPCHIRFTDSRYADLDDFTYFIAEHPIRMKCYSSDDPMVNKGWVNFDRQKEKWVA</sequence>
<proteinExistence type="predicted"/>